<comment type="caution">
    <text evidence="5">The sequence shown here is derived from an EMBL/GenBank/DDBJ whole genome shotgun (WGS) entry which is preliminary data.</text>
</comment>
<dbReference type="PANTHER" id="PTHR25465">
    <property type="entry name" value="B-BOX DOMAIN CONTAINING"/>
    <property type="match status" value="1"/>
</dbReference>
<proteinExistence type="predicted"/>
<name>A0A8T2M905_ASTMX</name>
<dbReference type="PRINTS" id="PR01407">
    <property type="entry name" value="BUTYPHLNCDUF"/>
</dbReference>
<organism evidence="5 6">
    <name type="scientific">Astyanax mexicanus</name>
    <name type="common">Blind cave fish</name>
    <name type="synonym">Astyanax fasciatus mexicanus</name>
    <dbReference type="NCBI Taxonomy" id="7994"/>
    <lineage>
        <taxon>Eukaryota</taxon>
        <taxon>Metazoa</taxon>
        <taxon>Chordata</taxon>
        <taxon>Craniata</taxon>
        <taxon>Vertebrata</taxon>
        <taxon>Euteleostomi</taxon>
        <taxon>Actinopterygii</taxon>
        <taxon>Neopterygii</taxon>
        <taxon>Teleostei</taxon>
        <taxon>Ostariophysi</taxon>
        <taxon>Characiformes</taxon>
        <taxon>Characoidei</taxon>
        <taxon>Acestrorhamphidae</taxon>
        <taxon>Acestrorhamphinae</taxon>
        <taxon>Astyanax</taxon>
    </lineage>
</organism>
<evidence type="ECO:0000313" key="6">
    <source>
        <dbReference type="Proteomes" id="UP000752171"/>
    </source>
</evidence>
<dbReference type="InterPro" id="IPR043136">
    <property type="entry name" value="B30.2/SPRY_sf"/>
</dbReference>
<accession>A0A8T2M905</accession>
<dbReference type="Proteomes" id="UP000752171">
    <property type="component" value="Unassembled WGS sequence"/>
</dbReference>
<dbReference type="EMBL" id="JAICCE010000002">
    <property type="protein sequence ID" value="KAG9280589.1"/>
    <property type="molecule type" value="Genomic_DNA"/>
</dbReference>
<evidence type="ECO:0000256" key="2">
    <source>
        <dbReference type="ARBA" id="ARBA00022771"/>
    </source>
</evidence>
<keyword evidence="1" id="KW-0479">Metal-binding</keyword>
<dbReference type="GO" id="GO:0008270">
    <property type="term" value="F:zinc ion binding"/>
    <property type="evidence" value="ECO:0007669"/>
    <property type="project" value="UniProtKB-KW"/>
</dbReference>
<dbReference type="PROSITE" id="PS50188">
    <property type="entry name" value="B302_SPRY"/>
    <property type="match status" value="1"/>
</dbReference>
<gene>
    <name evidence="5" type="ORF">AMEX_G3319</name>
</gene>
<dbReference type="InterPro" id="IPR003879">
    <property type="entry name" value="Butyrophylin_SPRY"/>
</dbReference>
<evidence type="ECO:0000256" key="3">
    <source>
        <dbReference type="ARBA" id="ARBA00022833"/>
    </source>
</evidence>
<dbReference type="InterPro" id="IPR001870">
    <property type="entry name" value="B30.2/SPRY"/>
</dbReference>
<dbReference type="SMART" id="SM00449">
    <property type="entry name" value="SPRY"/>
    <property type="match status" value="1"/>
</dbReference>
<dbReference type="PANTHER" id="PTHR25465:SF31">
    <property type="entry name" value="RING-TYPE DOMAIN-CONTAINING PROTEIN"/>
    <property type="match status" value="1"/>
</dbReference>
<keyword evidence="2" id="KW-0863">Zinc-finger</keyword>
<dbReference type="SUPFAM" id="SSF49899">
    <property type="entry name" value="Concanavalin A-like lectins/glucanases"/>
    <property type="match status" value="1"/>
</dbReference>
<evidence type="ECO:0000256" key="1">
    <source>
        <dbReference type="ARBA" id="ARBA00022723"/>
    </source>
</evidence>
<dbReference type="InterPro" id="IPR051051">
    <property type="entry name" value="E3_ubiq-ligase_TRIM/RNF"/>
</dbReference>
<protein>
    <submittedName>
        <fullName evidence="5">Stonustoxin subunit beta-like</fullName>
    </submittedName>
</protein>
<dbReference type="Gene3D" id="2.60.120.920">
    <property type="match status" value="1"/>
</dbReference>
<feature type="domain" description="B30.2/SPRY" evidence="4">
    <location>
        <begin position="1"/>
        <end position="135"/>
    </location>
</feature>
<dbReference type="AlphaFoldDB" id="A0A8T2M905"/>
<keyword evidence="3" id="KW-0862">Zinc</keyword>
<dbReference type="InterPro" id="IPR003877">
    <property type="entry name" value="SPRY_dom"/>
</dbReference>
<evidence type="ECO:0000259" key="4">
    <source>
        <dbReference type="PROSITE" id="PS50188"/>
    </source>
</evidence>
<dbReference type="Pfam" id="PF00622">
    <property type="entry name" value="SPRY"/>
    <property type="match status" value="1"/>
</dbReference>
<reference evidence="5 6" key="1">
    <citation type="submission" date="2021-07" db="EMBL/GenBank/DDBJ databases">
        <authorList>
            <person name="Imarazene B."/>
            <person name="Zahm M."/>
            <person name="Klopp C."/>
            <person name="Cabau C."/>
            <person name="Beille S."/>
            <person name="Jouanno E."/>
            <person name="Castinel A."/>
            <person name="Lluch J."/>
            <person name="Gil L."/>
            <person name="Kuchtly C."/>
            <person name="Lopez Roques C."/>
            <person name="Donnadieu C."/>
            <person name="Parrinello H."/>
            <person name="Journot L."/>
            <person name="Du K."/>
            <person name="Schartl M."/>
            <person name="Retaux S."/>
            <person name="Guiguen Y."/>
        </authorList>
    </citation>
    <scope>NUCLEOTIDE SEQUENCE [LARGE SCALE GENOMIC DNA]</scope>
    <source>
        <strain evidence="5">Pach_M1</strain>
        <tissue evidence="5">Testis</tissue>
    </source>
</reference>
<sequence length="139" mass="15543">MCREGLSGRHFCQVEWFGRFATIGVAYKDMSRKGPVKACTPGENKKSWAITLSTPFPLSLAVHDGVETQLPDRSPWRVGVYLDWAAGILSFYDVTHDKAELIHTFYAKFTGPLYLVFIVSAGIRLLPPNHGPVCCHDLF</sequence>
<dbReference type="InterPro" id="IPR013320">
    <property type="entry name" value="ConA-like_dom_sf"/>
</dbReference>
<evidence type="ECO:0000313" key="5">
    <source>
        <dbReference type="EMBL" id="KAG9280589.1"/>
    </source>
</evidence>